<sequence>MERLEGKVTIVTGGVQGIGKATALRCGAEGAYVVIADLQADETTAKEIVAAGGEAIHVEMDVRERRDWKRLLDETQKSFGPVDHLANVAGVVNMFSADNVVDLTDEGWDYVINSDLRGVWLGMQAVIPGMISRGGGSIVNVASMAALKGLNNLAAYSAAKGGVVSLTQQVAMEYGARGIRCNCVCPGTIDTPILANLPTSMRQKYADAHIIPRLGKTEEIAAAVAFFLSDDGAFCTGEVLPVDGGWNTKGNES</sequence>
<keyword evidence="2" id="KW-0560">Oxidoreductase</keyword>
<dbReference type="InterPro" id="IPR002347">
    <property type="entry name" value="SDR_fam"/>
</dbReference>
<name>A0A1X1U8L5_MYCFL</name>
<gene>
    <name evidence="3" type="ORF">AWC05_20640</name>
</gene>
<keyword evidence="4" id="KW-1185">Reference proteome</keyword>
<evidence type="ECO:0000256" key="1">
    <source>
        <dbReference type="ARBA" id="ARBA00006484"/>
    </source>
</evidence>
<dbReference type="InterPro" id="IPR020904">
    <property type="entry name" value="Sc_DH/Rdtase_CS"/>
</dbReference>
<dbReference type="Gene3D" id="3.40.50.720">
    <property type="entry name" value="NAD(P)-binding Rossmann-like Domain"/>
    <property type="match status" value="1"/>
</dbReference>
<evidence type="ECO:0000256" key="2">
    <source>
        <dbReference type="ARBA" id="ARBA00023002"/>
    </source>
</evidence>
<dbReference type="SUPFAM" id="SSF51735">
    <property type="entry name" value="NAD(P)-binding Rossmann-fold domains"/>
    <property type="match status" value="1"/>
</dbReference>
<dbReference type="OrthoDB" id="9786435at2"/>
<dbReference type="RefSeq" id="WP_085222085.1">
    <property type="nucleotide sequence ID" value="NZ_AP022576.1"/>
</dbReference>
<dbReference type="Pfam" id="PF13561">
    <property type="entry name" value="adh_short_C2"/>
    <property type="match status" value="1"/>
</dbReference>
<organism evidence="3 4">
    <name type="scientific">Mycobacterium florentinum</name>
    <dbReference type="NCBI Taxonomy" id="292462"/>
    <lineage>
        <taxon>Bacteria</taxon>
        <taxon>Bacillati</taxon>
        <taxon>Actinomycetota</taxon>
        <taxon>Actinomycetes</taxon>
        <taxon>Mycobacteriales</taxon>
        <taxon>Mycobacteriaceae</taxon>
        <taxon>Mycobacterium</taxon>
        <taxon>Mycobacterium simiae complex</taxon>
    </lineage>
</organism>
<protein>
    <submittedName>
        <fullName evidence="3">Short-chain dehydrogenase</fullName>
    </submittedName>
</protein>
<dbReference type="EMBL" id="LQOV01000014">
    <property type="protein sequence ID" value="ORV53152.1"/>
    <property type="molecule type" value="Genomic_DNA"/>
</dbReference>
<dbReference type="FunFam" id="3.40.50.720:FF:000084">
    <property type="entry name" value="Short-chain dehydrogenase reductase"/>
    <property type="match status" value="1"/>
</dbReference>
<dbReference type="AlphaFoldDB" id="A0A1X1U8L5"/>
<comment type="similarity">
    <text evidence="1">Belongs to the short-chain dehydrogenases/reductases (SDR) family.</text>
</comment>
<evidence type="ECO:0000313" key="4">
    <source>
        <dbReference type="Proteomes" id="UP000193010"/>
    </source>
</evidence>
<proteinExistence type="inferred from homology"/>
<dbReference type="InterPro" id="IPR036291">
    <property type="entry name" value="NAD(P)-bd_dom_sf"/>
</dbReference>
<dbReference type="PANTHER" id="PTHR42760">
    <property type="entry name" value="SHORT-CHAIN DEHYDROGENASES/REDUCTASES FAMILY MEMBER"/>
    <property type="match status" value="1"/>
</dbReference>
<dbReference type="STRING" id="292462.AWC05_20640"/>
<dbReference type="PRINTS" id="PR00080">
    <property type="entry name" value="SDRFAMILY"/>
</dbReference>
<accession>A0A1X1U8L5</accession>
<reference evidence="3 4" key="1">
    <citation type="submission" date="2016-01" db="EMBL/GenBank/DDBJ databases">
        <title>The new phylogeny of the genus Mycobacterium.</title>
        <authorList>
            <person name="Tarcisio F."/>
            <person name="Conor M."/>
            <person name="Antonella G."/>
            <person name="Elisabetta G."/>
            <person name="Giulia F.S."/>
            <person name="Sara T."/>
            <person name="Anna F."/>
            <person name="Clotilde B."/>
            <person name="Roberto B."/>
            <person name="Veronica D.S."/>
            <person name="Fabio R."/>
            <person name="Monica P."/>
            <person name="Olivier J."/>
            <person name="Enrico T."/>
            <person name="Nicola S."/>
        </authorList>
    </citation>
    <scope>NUCLEOTIDE SEQUENCE [LARGE SCALE GENOMIC DNA]</scope>
    <source>
        <strain evidence="3 4">DSM 44852</strain>
    </source>
</reference>
<evidence type="ECO:0000313" key="3">
    <source>
        <dbReference type="EMBL" id="ORV53152.1"/>
    </source>
</evidence>
<dbReference type="PROSITE" id="PS00061">
    <property type="entry name" value="ADH_SHORT"/>
    <property type="match status" value="1"/>
</dbReference>
<dbReference type="PRINTS" id="PR00081">
    <property type="entry name" value="GDHRDH"/>
</dbReference>
<dbReference type="GO" id="GO:0016616">
    <property type="term" value="F:oxidoreductase activity, acting on the CH-OH group of donors, NAD or NADP as acceptor"/>
    <property type="evidence" value="ECO:0007669"/>
    <property type="project" value="TreeGrafter"/>
</dbReference>
<dbReference type="CDD" id="cd05233">
    <property type="entry name" value="SDR_c"/>
    <property type="match status" value="1"/>
</dbReference>
<comment type="caution">
    <text evidence="3">The sequence shown here is derived from an EMBL/GenBank/DDBJ whole genome shotgun (WGS) entry which is preliminary data.</text>
</comment>
<dbReference type="Proteomes" id="UP000193010">
    <property type="component" value="Unassembled WGS sequence"/>
</dbReference>